<dbReference type="PROSITE" id="PS50089">
    <property type="entry name" value="ZF_RING_2"/>
    <property type="match status" value="1"/>
</dbReference>
<feature type="zinc finger region" description="C3H1-type" evidence="6">
    <location>
        <begin position="60"/>
        <end position="87"/>
    </location>
</feature>
<dbReference type="SUPFAM" id="SSF57850">
    <property type="entry name" value="RING/U-box"/>
    <property type="match status" value="1"/>
</dbReference>
<evidence type="ECO:0000313" key="11">
    <source>
        <dbReference type="Proteomes" id="UP001146120"/>
    </source>
</evidence>
<keyword evidence="5 6" id="KW-0862">Zinc</keyword>
<keyword evidence="11" id="KW-1185">Reference proteome</keyword>
<dbReference type="InterPro" id="IPR001841">
    <property type="entry name" value="Znf_RING"/>
</dbReference>
<feature type="domain" description="C3H1-type" evidence="9">
    <location>
        <begin position="60"/>
        <end position="87"/>
    </location>
</feature>
<dbReference type="SMART" id="SM00356">
    <property type="entry name" value="ZnF_C3H1"/>
    <property type="match status" value="3"/>
</dbReference>
<evidence type="ECO:0000259" key="9">
    <source>
        <dbReference type="PROSITE" id="PS50103"/>
    </source>
</evidence>
<proteinExistence type="predicted"/>
<dbReference type="PANTHER" id="PTHR11224">
    <property type="entry name" value="MAKORIN-RELATED"/>
    <property type="match status" value="1"/>
</dbReference>
<dbReference type="GO" id="GO:0061630">
    <property type="term" value="F:ubiquitin protein ligase activity"/>
    <property type="evidence" value="ECO:0007669"/>
    <property type="project" value="InterPro"/>
</dbReference>
<dbReference type="InterPro" id="IPR045072">
    <property type="entry name" value="MKRN-like"/>
</dbReference>
<evidence type="ECO:0008006" key="12">
    <source>
        <dbReference type="Google" id="ProtNLM"/>
    </source>
</evidence>
<keyword evidence="2 6" id="KW-0479">Metal-binding</keyword>
<feature type="region of interest" description="Disordered" evidence="7">
    <location>
        <begin position="26"/>
        <end position="61"/>
    </location>
</feature>
<organism evidence="10 11">
    <name type="scientific">Lagenidium giganteum</name>
    <dbReference type="NCBI Taxonomy" id="4803"/>
    <lineage>
        <taxon>Eukaryota</taxon>
        <taxon>Sar</taxon>
        <taxon>Stramenopiles</taxon>
        <taxon>Oomycota</taxon>
        <taxon>Peronosporomycetes</taxon>
        <taxon>Pythiales</taxon>
        <taxon>Pythiaceae</taxon>
    </lineage>
</organism>
<dbReference type="GO" id="GO:0000209">
    <property type="term" value="P:protein polyubiquitination"/>
    <property type="evidence" value="ECO:0007669"/>
    <property type="project" value="InterPro"/>
</dbReference>
<dbReference type="Pfam" id="PF00642">
    <property type="entry name" value="zf-CCCH"/>
    <property type="match status" value="1"/>
</dbReference>
<evidence type="ECO:0000256" key="6">
    <source>
        <dbReference type="PROSITE-ProRule" id="PRU00723"/>
    </source>
</evidence>
<evidence type="ECO:0000256" key="1">
    <source>
        <dbReference type="ARBA" id="ARBA00022679"/>
    </source>
</evidence>
<sequence length="318" mass="36346">MYYGDDDSDASDDSYDFGEVDQDLVDGHFHHRYHEPRHRHRQQPYRSTPPRSAKPPAPPTRPAAPCRFFVLGKCKFGSRCTFSHDLPETDSADKSDEEPEAKLIAAAARVDCPFFQRGNCKFGDYCRLRHNRQETASAPTSVERTCGVCFEDIVDAGKRFGLLSCDHCFCLDCLREWRKSKDQEVEIVRSCPACREPSDYIVPSLTFCTGTEKTRVVEAYKAHLSMRECKYFSGRVGSCPFGPNCFYAHRDAAGNDIKDQDVMARSAKRRNNRLSGQLEELMRTLGNLDMFYDALGDEDEYSDAESDDEYHHDFGMWE</sequence>
<dbReference type="InterPro" id="IPR000571">
    <property type="entry name" value="Znf_CCCH"/>
</dbReference>
<protein>
    <recommendedName>
        <fullName evidence="12">RING-type E3 ubiquitin transferase</fullName>
    </recommendedName>
</protein>
<feature type="domain" description="C3H1-type" evidence="9">
    <location>
        <begin position="106"/>
        <end position="133"/>
    </location>
</feature>
<dbReference type="SUPFAM" id="SSF90229">
    <property type="entry name" value="CCCH zinc finger"/>
    <property type="match status" value="1"/>
</dbReference>
<feature type="domain" description="RING-type" evidence="8">
    <location>
        <begin position="146"/>
        <end position="195"/>
    </location>
</feature>
<feature type="zinc finger region" description="C3H1-type" evidence="6">
    <location>
        <begin position="224"/>
        <end position="252"/>
    </location>
</feature>
<evidence type="ECO:0000256" key="7">
    <source>
        <dbReference type="SAM" id="MobiDB-lite"/>
    </source>
</evidence>
<evidence type="ECO:0000256" key="4">
    <source>
        <dbReference type="ARBA" id="ARBA00022771"/>
    </source>
</evidence>
<accession>A0AAV2ZFL6</accession>
<evidence type="ECO:0000256" key="3">
    <source>
        <dbReference type="ARBA" id="ARBA00022737"/>
    </source>
</evidence>
<dbReference type="Gene3D" id="1.20.120.1350">
    <property type="entry name" value="Pneumovirus matrix protein 2 (M2), zinc-binding domain"/>
    <property type="match status" value="1"/>
</dbReference>
<evidence type="ECO:0000256" key="5">
    <source>
        <dbReference type="ARBA" id="ARBA00022833"/>
    </source>
</evidence>
<dbReference type="Proteomes" id="UP001146120">
    <property type="component" value="Unassembled WGS sequence"/>
</dbReference>
<dbReference type="EMBL" id="DAKRPA010000006">
    <property type="protein sequence ID" value="DBA04630.1"/>
    <property type="molecule type" value="Genomic_DNA"/>
</dbReference>
<keyword evidence="4 6" id="KW-0863">Zinc-finger</keyword>
<evidence type="ECO:0000259" key="8">
    <source>
        <dbReference type="PROSITE" id="PS50089"/>
    </source>
</evidence>
<evidence type="ECO:0000256" key="2">
    <source>
        <dbReference type="ARBA" id="ARBA00022723"/>
    </source>
</evidence>
<keyword evidence="1" id="KW-0808">Transferase</keyword>
<keyword evidence="3" id="KW-0677">Repeat</keyword>
<evidence type="ECO:0000313" key="10">
    <source>
        <dbReference type="EMBL" id="DBA04630.1"/>
    </source>
</evidence>
<dbReference type="SMART" id="SM00184">
    <property type="entry name" value="RING"/>
    <property type="match status" value="1"/>
</dbReference>
<dbReference type="PANTHER" id="PTHR11224:SF10">
    <property type="entry name" value="IP09428P-RELATED"/>
    <property type="match status" value="1"/>
</dbReference>
<dbReference type="InterPro" id="IPR041367">
    <property type="entry name" value="Znf-CCCH_4"/>
</dbReference>
<dbReference type="Pfam" id="PF18044">
    <property type="entry name" value="zf-CCCH_4"/>
    <property type="match status" value="1"/>
</dbReference>
<feature type="domain" description="C3H1-type" evidence="9">
    <location>
        <begin position="224"/>
        <end position="252"/>
    </location>
</feature>
<dbReference type="Gene3D" id="3.30.40.10">
    <property type="entry name" value="Zinc/RING finger domain, C3HC4 (zinc finger)"/>
    <property type="match status" value="1"/>
</dbReference>
<dbReference type="InterPro" id="IPR013083">
    <property type="entry name" value="Znf_RING/FYVE/PHD"/>
</dbReference>
<dbReference type="Pfam" id="PF14608">
    <property type="entry name" value="zf-CCCH_2"/>
    <property type="match status" value="1"/>
</dbReference>
<reference evidence="10" key="2">
    <citation type="journal article" date="2023" name="Microbiol Resour">
        <title>Decontamination and Annotation of the Draft Genome Sequence of the Oomycete Lagenidium giganteum ARSEF 373.</title>
        <authorList>
            <person name="Morgan W.R."/>
            <person name="Tartar A."/>
        </authorList>
    </citation>
    <scope>NUCLEOTIDE SEQUENCE</scope>
    <source>
        <strain evidence="10">ARSEF 373</strain>
    </source>
</reference>
<name>A0AAV2ZFL6_9STRA</name>
<comment type="caution">
    <text evidence="10">The sequence shown here is derived from an EMBL/GenBank/DDBJ whole genome shotgun (WGS) entry which is preliminary data.</text>
</comment>
<feature type="compositionally biased region" description="Basic residues" evidence="7">
    <location>
        <begin position="29"/>
        <end position="43"/>
    </location>
</feature>
<dbReference type="AlphaFoldDB" id="A0AAV2ZFL6"/>
<reference evidence="10" key="1">
    <citation type="submission" date="2022-11" db="EMBL/GenBank/DDBJ databases">
        <authorList>
            <person name="Morgan W.R."/>
            <person name="Tartar A."/>
        </authorList>
    </citation>
    <scope>NUCLEOTIDE SEQUENCE</scope>
    <source>
        <strain evidence="10">ARSEF 373</strain>
    </source>
</reference>
<dbReference type="Pfam" id="PF13639">
    <property type="entry name" value="zf-RING_2"/>
    <property type="match status" value="1"/>
</dbReference>
<dbReference type="GO" id="GO:0008270">
    <property type="term" value="F:zinc ion binding"/>
    <property type="evidence" value="ECO:0007669"/>
    <property type="project" value="UniProtKB-KW"/>
</dbReference>
<feature type="compositionally biased region" description="Pro residues" evidence="7">
    <location>
        <begin position="52"/>
        <end position="61"/>
    </location>
</feature>
<dbReference type="InterPro" id="IPR017907">
    <property type="entry name" value="Znf_RING_CS"/>
</dbReference>
<dbReference type="PROSITE" id="PS00518">
    <property type="entry name" value="ZF_RING_1"/>
    <property type="match status" value="1"/>
</dbReference>
<dbReference type="Gene3D" id="2.30.30.1190">
    <property type="match status" value="1"/>
</dbReference>
<gene>
    <name evidence="10" type="ORF">N0F65_012213</name>
</gene>
<dbReference type="InterPro" id="IPR036855">
    <property type="entry name" value="Znf_CCCH_sf"/>
</dbReference>
<feature type="zinc finger region" description="C3H1-type" evidence="6">
    <location>
        <begin position="106"/>
        <end position="133"/>
    </location>
</feature>
<dbReference type="CDD" id="cd16521">
    <property type="entry name" value="RING-HC_MKRN"/>
    <property type="match status" value="1"/>
</dbReference>
<dbReference type="PROSITE" id="PS50103">
    <property type="entry name" value="ZF_C3H1"/>
    <property type="match status" value="3"/>
</dbReference>